<dbReference type="AlphaFoldDB" id="A0A2G8L9U8"/>
<organism evidence="2 3">
    <name type="scientific">Stichopus japonicus</name>
    <name type="common">Sea cucumber</name>
    <dbReference type="NCBI Taxonomy" id="307972"/>
    <lineage>
        <taxon>Eukaryota</taxon>
        <taxon>Metazoa</taxon>
        <taxon>Echinodermata</taxon>
        <taxon>Eleutherozoa</taxon>
        <taxon>Echinozoa</taxon>
        <taxon>Holothuroidea</taxon>
        <taxon>Aspidochirotacea</taxon>
        <taxon>Aspidochirotida</taxon>
        <taxon>Stichopodidae</taxon>
        <taxon>Apostichopus</taxon>
    </lineage>
</organism>
<reference evidence="2 3" key="1">
    <citation type="journal article" date="2017" name="PLoS Biol.">
        <title>The sea cucumber genome provides insights into morphological evolution and visceral regeneration.</title>
        <authorList>
            <person name="Zhang X."/>
            <person name="Sun L."/>
            <person name="Yuan J."/>
            <person name="Sun Y."/>
            <person name="Gao Y."/>
            <person name="Zhang L."/>
            <person name="Li S."/>
            <person name="Dai H."/>
            <person name="Hamel J.F."/>
            <person name="Liu C."/>
            <person name="Yu Y."/>
            <person name="Liu S."/>
            <person name="Lin W."/>
            <person name="Guo K."/>
            <person name="Jin S."/>
            <person name="Xu P."/>
            <person name="Storey K.B."/>
            <person name="Huan P."/>
            <person name="Zhang T."/>
            <person name="Zhou Y."/>
            <person name="Zhang J."/>
            <person name="Lin C."/>
            <person name="Li X."/>
            <person name="Xing L."/>
            <person name="Huo D."/>
            <person name="Sun M."/>
            <person name="Wang L."/>
            <person name="Mercier A."/>
            <person name="Li F."/>
            <person name="Yang H."/>
            <person name="Xiang J."/>
        </authorList>
    </citation>
    <scope>NUCLEOTIDE SEQUENCE [LARGE SCALE GENOMIC DNA]</scope>
    <source>
        <strain evidence="2">Shaxun</strain>
        <tissue evidence="2">Muscle</tissue>
    </source>
</reference>
<gene>
    <name evidence="2" type="ORF">BSL78_06183</name>
</gene>
<evidence type="ECO:0000313" key="3">
    <source>
        <dbReference type="Proteomes" id="UP000230750"/>
    </source>
</evidence>
<feature type="compositionally biased region" description="Low complexity" evidence="1">
    <location>
        <begin position="87"/>
        <end position="108"/>
    </location>
</feature>
<feature type="region of interest" description="Disordered" evidence="1">
    <location>
        <begin position="365"/>
        <end position="390"/>
    </location>
</feature>
<keyword evidence="3" id="KW-1185">Reference proteome</keyword>
<protein>
    <submittedName>
        <fullName evidence="2">Uncharacterized protein</fullName>
    </submittedName>
</protein>
<sequence length="390" mass="42614">MRKDITRPLTASCVMMLSLTLNNDMIGVNGSKFWKYFSTSNHNNRNEQQSQHLERQAGLLNQRSQGLKEVDKRIEELKELLHRKRSSQNVPSSNSSNKNNSNSRSFSNGAVSRGKFYSTSQRSVPPDDNGQYDGRQGTRGYPPHPHPQSSQEGPNSRRSLPMSNGGTLPADTNGNGSWAKPVIMSGGRPGDMPGRHQLSTSPRTSPQQNRHPVPLPRRPSSQDPNGLRNRDDNSGSDTSSLTENSSLDSVPISTTGLTRQRPPPPGNKPIRSSPIQNVRNNGSYSPVPRVPPGTNASANPNRNSTLSVRDPHTKLLRPGLQVIDPQCTVQVAQRPRHHGPRAMVAQIRALRSTVITPEIQRTGTTFHHPPAPPHPSITTHAAASSTGPQD</sequence>
<dbReference type="EMBL" id="MRZV01000160">
    <property type="protein sequence ID" value="PIK56920.1"/>
    <property type="molecule type" value="Genomic_DNA"/>
</dbReference>
<evidence type="ECO:0000256" key="1">
    <source>
        <dbReference type="SAM" id="MobiDB-lite"/>
    </source>
</evidence>
<feature type="compositionally biased region" description="Polar residues" evidence="1">
    <location>
        <begin position="147"/>
        <end position="176"/>
    </location>
</feature>
<name>A0A2G8L9U8_STIJA</name>
<feature type="region of interest" description="Disordered" evidence="1">
    <location>
        <begin position="81"/>
        <end position="309"/>
    </location>
</feature>
<feature type="compositionally biased region" description="Polar residues" evidence="1">
    <location>
        <begin position="273"/>
        <end position="284"/>
    </location>
</feature>
<feature type="compositionally biased region" description="Polar residues" evidence="1">
    <location>
        <begin position="197"/>
        <end position="210"/>
    </location>
</feature>
<dbReference type="Proteomes" id="UP000230750">
    <property type="component" value="Unassembled WGS sequence"/>
</dbReference>
<evidence type="ECO:0000313" key="2">
    <source>
        <dbReference type="EMBL" id="PIK56920.1"/>
    </source>
</evidence>
<accession>A0A2G8L9U8</accession>
<proteinExistence type="predicted"/>
<comment type="caution">
    <text evidence="2">The sequence shown here is derived from an EMBL/GenBank/DDBJ whole genome shotgun (WGS) entry which is preliminary data.</text>
</comment>
<feature type="compositionally biased region" description="Polar residues" evidence="1">
    <location>
        <begin position="294"/>
        <end position="307"/>
    </location>
</feature>
<feature type="compositionally biased region" description="Polar residues" evidence="1">
    <location>
        <begin position="235"/>
        <end position="258"/>
    </location>
</feature>